<keyword evidence="3" id="KW-1185">Reference proteome</keyword>
<evidence type="ECO:0000313" key="2">
    <source>
        <dbReference type="EMBL" id="MCE0480895.1"/>
    </source>
</evidence>
<dbReference type="Proteomes" id="UP000823775">
    <property type="component" value="Unassembled WGS sequence"/>
</dbReference>
<organism evidence="2 3">
    <name type="scientific">Datura stramonium</name>
    <name type="common">Jimsonweed</name>
    <name type="synonym">Common thornapple</name>
    <dbReference type="NCBI Taxonomy" id="4076"/>
    <lineage>
        <taxon>Eukaryota</taxon>
        <taxon>Viridiplantae</taxon>
        <taxon>Streptophyta</taxon>
        <taxon>Embryophyta</taxon>
        <taxon>Tracheophyta</taxon>
        <taxon>Spermatophyta</taxon>
        <taxon>Magnoliopsida</taxon>
        <taxon>eudicotyledons</taxon>
        <taxon>Gunneridae</taxon>
        <taxon>Pentapetalae</taxon>
        <taxon>asterids</taxon>
        <taxon>lamiids</taxon>
        <taxon>Solanales</taxon>
        <taxon>Solanaceae</taxon>
        <taxon>Solanoideae</taxon>
        <taxon>Datureae</taxon>
        <taxon>Datura</taxon>
    </lineage>
</organism>
<gene>
    <name evidence="2" type="ORF">HAX54_038123</name>
</gene>
<protein>
    <submittedName>
        <fullName evidence="2">Uncharacterized protein</fullName>
    </submittedName>
</protein>
<proteinExistence type="predicted"/>
<feature type="region of interest" description="Disordered" evidence="1">
    <location>
        <begin position="161"/>
        <end position="185"/>
    </location>
</feature>
<accession>A0ABS8VLN8</accession>
<evidence type="ECO:0000256" key="1">
    <source>
        <dbReference type="SAM" id="MobiDB-lite"/>
    </source>
</evidence>
<sequence>MATCKNIRARTYVMRRQNHAPIGAMQRYIGTGTGAAQPKYGQLKIYKSPIPVQVGTEAGKPNPSPRRNNADLFYYYIYPFLEMAEHTRQFNLPNWEGIMEEHYEEEDNFSNYQTGYFQAYYNNDRCMTITMINGKTTIEWQIPITDSNEEENILDLAESRERHNPSYPQIEGRDAPPGQSNETRDTLLELCKEVHDARSLSSPGM</sequence>
<name>A0ABS8VLN8_DATST</name>
<dbReference type="EMBL" id="JACEIK010005186">
    <property type="protein sequence ID" value="MCE0480895.1"/>
    <property type="molecule type" value="Genomic_DNA"/>
</dbReference>
<evidence type="ECO:0000313" key="3">
    <source>
        <dbReference type="Proteomes" id="UP000823775"/>
    </source>
</evidence>
<comment type="caution">
    <text evidence="2">The sequence shown here is derived from an EMBL/GenBank/DDBJ whole genome shotgun (WGS) entry which is preliminary data.</text>
</comment>
<reference evidence="2 3" key="1">
    <citation type="journal article" date="2021" name="BMC Genomics">
        <title>Datura genome reveals duplications of psychoactive alkaloid biosynthetic genes and high mutation rate following tissue culture.</title>
        <authorList>
            <person name="Rajewski A."/>
            <person name="Carter-House D."/>
            <person name="Stajich J."/>
            <person name="Litt A."/>
        </authorList>
    </citation>
    <scope>NUCLEOTIDE SEQUENCE [LARGE SCALE GENOMIC DNA]</scope>
    <source>
        <strain evidence="2">AR-01</strain>
    </source>
</reference>